<dbReference type="KEGG" id="oyw:OdinLCB4_006165"/>
<dbReference type="SUPFAM" id="SSF56037">
    <property type="entry name" value="PheT/TilS domain"/>
    <property type="match status" value="1"/>
</dbReference>
<dbReference type="Pfam" id="PF03483">
    <property type="entry name" value="B3_4"/>
    <property type="match status" value="1"/>
</dbReference>
<dbReference type="Proteomes" id="UP000186851">
    <property type="component" value="Chromosome"/>
</dbReference>
<organism evidence="2 3">
    <name type="scientific">Odinarchaeota yellowstonii (strain LCB_4)</name>
    <dbReference type="NCBI Taxonomy" id="1841599"/>
    <lineage>
        <taxon>Archaea</taxon>
        <taxon>Promethearchaeati</taxon>
        <taxon>Candidatus Odinarchaeota</taxon>
        <taxon>Candidatus Odinarchaeia</taxon>
        <taxon>Candidatus Odinarchaeales</taxon>
        <taxon>Candidatus Odinarchaeaceae</taxon>
        <taxon>Candidatus Odinarchaeum</taxon>
    </lineage>
</organism>
<evidence type="ECO:0000259" key="1">
    <source>
        <dbReference type="SMART" id="SM00873"/>
    </source>
</evidence>
<dbReference type="Gene3D" id="3.50.40.10">
    <property type="entry name" value="Phenylalanyl-trna Synthetase, Chain B, domain 3"/>
    <property type="match status" value="1"/>
</dbReference>
<evidence type="ECO:0000313" key="3">
    <source>
        <dbReference type="Proteomes" id="UP000186851"/>
    </source>
</evidence>
<dbReference type="PANTHER" id="PTHR39209">
    <property type="match status" value="1"/>
</dbReference>
<name>A0AAF0D1R6_ODILC</name>
<reference evidence="2" key="1">
    <citation type="journal article" date="2017" name="Nature">
        <title>Asgard archaea illuminate the origin of eukaryotic cellular complexity.</title>
        <authorList>
            <person name="Zaremba-Niedzwiedzka K."/>
            <person name="Caceres E.F."/>
            <person name="Saw J.H."/>
            <person name="Backstrom D."/>
            <person name="Juzokaite L."/>
            <person name="Vancaester E."/>
            <person name="Seitz K.W."/>
            <person name="Anantharaman K."/>
            <person name="Starnawski P."/>
            <person name="Kjeldsen K.U."/>
            <person name="Scott M.B."/>
            <person name="Nunoura T."/>
            <person name="Banfield J.F."/>
            <person name="Schramm A."/>
            <person name="Baker B.J."/>
            <person name="Spang A."/>
            <person name="Ettema T.J.G."/>
        </authorList>
    </citation>
    <scope>NUCLEOTIDE SEQUENCE</scope>
    <source>
        <strain evidence="2">LCB_4</strain>
    </source>
</reference>
<feature type="domain" description="B3/B4 tRNA-binding" evidence="1">
    <location>
        <begin position="67"/>
        <end position="219"/>
    </location>
</feature>
<dbReference type="GO" id="GO:0004826">
    <property type="term" value="F:phenylalanine-tRNA ligase activity"/>
    <property type="evidence" value="ECO:0007669"/>
    <property type="project" value="InterPro"/>
</dbReference>
<sequence>MNYNNLLTWDQAVKSKHPNLSVVLGVVSNIKNTVWNPILEELKQKTIQRILENYTLENIKEEPTTRSYRDFYWRIGIDPTKIRPAGEALVRRVLSKKPFPRISPAVDAYNLASVETLIALSGYDYNKLLFPLNIRFASPQDMFKGIGMSDYEKLKGNELIVSDKEKIICVYPYRDSELSKIESNTTKILILGYGVPGISLDKVFSAVEKACMNIKTVCGGEIGLIEIL</sequence>
<dbReference type="InterPro" id="IPR005146">
    <property type="entry name" value="B3/B4_tRNA-bd"/>
</dbReference>
<gene>
    <name evidence="2" type="ORF">OdinLCB4_006165</name>
</gene>
<accession>A0AAF0D1R6</accession>
<protein>
    <recommendedName>
        <fullName evidence="1">B3/B4 tRNA-binding domain-containing protein</fullName>
    </recommendedName>
</protein>
<dbReference type="GO" id="GO:0003723">
    <property type="term" value="F:RNA binding"/>
    <property type="evidence" value="ECO:0007669"/>
    <property type="project" value="InterPro"/>
</dbReference>
<dbReference type="AlphaFoldDB" id="A0AAF0D1R6"/>
<dbReference type="PANTHER" id="PTHR39209:SF2">
    <property type="entry name" value="CYTOPLASMIC PROTEIN"/>
    <property type="match status" value="1"/>
</dbReference>
<evidence type="ECO:0000313" key="2">
    <source>
        <dbReference type="EMBL" id="WEU40052.1"/>
    </source>
</evidence>
<proteinExistence type="predicted"/>
<reference evidence="2" key="2">
    <citation type="journal article" date="2022" name="Nat. Microbiol.">
        <title>A closed Candidatus Odinarchaeum chromosome exposes Asgard archaeal viruses.</title>
        <authorList>
            <person name="Tamarit D."/>
            <person name="Caceres E.F."/>
            <person name="Krupovic M."/>
            <person name="Nijland R."/>
            <person name="Eme L."/>
            <person name="Robinson N.P."/>
            <person name="Ettema T.J.G."/>
        </authorList>
    </citation>
    <scope>NUCLEOTIDE SEQUENCE</scope>
    <source>
        <strain evidence="2">LCB_4</strain>
    </source>
</reference>
<dbReference type="InterPro" id="IPR020825">
    <property type="entry name" value="Phe-tRNA_synthase-like_B3/B4"/>
</dbReference>
<dbReference type="SMART" id="SM00873">
    <property type="entry name" value="B3_4"/>
    <property type="match status" value="1"/>
</dbReference>
<dbReference type="EMBL" id="CP091871">
    <property type="protein sequence ID" value="WEU40052.1"/>
    <property type="molecule type" value="Genomic_DNA"/>
</dbReference>